<evidence type="ECO:0000313" key="8">
    <source>
        <dbReference type="EMBL" id="MBA8953754.1"/>
    </source>
</evidence>
<reference evidence="8 9" key="1">
    <citation type="submission" date="2020-08" db="EMBL/GenBank/DDBJ databases">
        <title>Genomic Encyclopedia of Type Strains, Phase IV (KMG-IV): sequencing the most valuable type-strain genomes for metagenomic binning, comparative biology and taxonomic classification.</title>
        <authorList>
            <person name="Goeker M."/>
        </authorList>
    </citation>
    <scope>NUCLEOTIDE SEQUENCE [LARGE SCALE GENOMIC DNA]</scope>
    <source>
        <strain evidence="8 9">DSM 44197</strain>
    </source>
</reference>
<dbReference type="Pfam" id="PF00848">
    <property type="entry name" value="Ring_hydroxyl_A"/>
    <property type="match status" value="1"/>
</dbReference>
<dbReference type="RefSeq" id="WP_220509803.1">
    <property type="nucleotide sequence ID" value="NZ_BAAALP010000107.1"/>
</dbReference>
<dbReference type="Gene3D" id="2.102.10.10">
    <property type="entry name" value="Rieske [2Fe-2S] iron-sulphur domain"/>
    <property type="match status" value="1"/>
</dbReference>
<dbReference type="SUPFAM" id="SSF55961">
    <property type="entry name" value="Bet v1-like"/>
    <property type="match status" value="1"/>
</dbReference>
<dbReference type="Gene3D" id="3.90.380.10">
    <property type="entry name" value="Naphthalene 1,2-dioxygenase Alpha Subunit, Chain A, domain 1"/>
    <property type="match status" value="1"/>
</dbReference>
<dbReference type="GO" id="GO:0005506">
    <property type="term" value="F:iron ion binding"/>
    <property type="evidence" value="ECO:0007669"/>
    <property type="project" value="InterPro"/>
</dbReference>
<dbReference type="GO" id="GO:0051537">
    <property type="term" value="F:2 iron, 2 sulfur cluster binding"/>
    <property type="evidence" value="ECO:0007669"/>
    <property type="project" value="UniProtKB-KW"/>
</dbReference>
<dbReference type="SUPFAM" id="SSF50022">
    <property type="entry name" value="ISP domain"/>
    <property type="match status" value="1"/>
</dbReference>
<accession>A0A7W3LT25</accession>
<dbReference type="PRINTS" id="PR00090">
    <property type="entry name" value="RNGDIOXGNASE"/>
</dbReference>
<evidence type="ECO:0000256" key="4">
    <source>
        <dbReference type="ARBA" id="ARBA00023002"/>
    </source>
</evidence>
<dbReference type="PROSITE" id="PS51296">
    <property type="entry name" value="RIESKE"/>
    <property type="match status" value="1"/>
</dbReference>
<dbReference type="InterPro" id="IPR015879">
    <property type="entry name" value="Ring_hydroxy_dOase_asu_C_dom"/>
</dbReference>
<comment type="caution">
    <text evidence="8">The sequence shown here is derived from an EMBL/GenBank/DDBJ whole genome shotgun (WGS) entry which is preliminary data.</text>
</comment>
<name>A0A7W3LT25_ACTNM</name>
<dbReference type="GO" id="GO:0004497">
    <property type="term" value="F:monooxygenase activity"/>
    <property type="evidence" value="ECO:0007669"/>
    <property type="project" value="UniProtKB-ARBA"/>
</dbReference>
<organism evidence="8 9">
    <name type="scientific">Actinomadura namibiensis</name>
    <dbReference type="NCBI Taxonomy" id="182080"/>
    <lineage>
        <taxon>Bacteria</taxon>
        <taxon>Bacillati</taxon>
        <taxon>Actinomycetota</taxon>
        <taxon>Actinomycetes</taxon>
        <taxon>Streptosporangiales</taxon>
        <taxon>Thermomonosporaceae</taxon>
        <taxon>Actinomadura</taxon>
    </lineage>
</organism>
<sequence>MSAIASTAARHPDTELDRLLAELAAYRSCDPPRLSLPPRAFTSPELYELERARVFGRSWMLVVHRDELASPGDYVSLTIAGEPVVVTRGEGGALHAMSPVCRHRLMPLVEPGHGRADAFTCPYHLWKYRLDGRLKGATFMKGNPDFDPAACRLPGFAVEEWQGLVYVNLDAGAPSLASRLAPAAEELAPFRMDEMVQVATVEEEWRVNWKLALENGYENYHVMGFHPETLDPFMPGRGDMELHPIDGGALWARTPFAATLPPGAVPLPREHRANATVVLTFPPEG</sequence>
<keyword evidence="4" id="KW-0560">Oxidoreductase</keyword>
<evidence type="ECO:0000259" key="7">
    <source>
        <dbReference type="PROSITE" id="PS51296"/>
    </source>
</evidence>
<comment type="cofactor">
    <cofactor evidence="1">
        <name>Fe cation</name>
        <dbReference type="ChEBI" id="CHEBI:24875"/>
    </cofactor>
</comment>
<feature type="domain" description="Rieske" evidence="7">
    <location>
        <begin position="59"/>
        <end position="167"/>
    </location>
</feature>
<evidence type="ECO:0000256" key="3">
    <source>
        <dbReference type="ARBA" id="ARBA00022723"/>
    </source>
</evidence>
<keyword evidence="5" id="KW-0408">Iron</keyword>
<dbReference type="InterPro" id="IPR017941">
    <property type="entry name" value="Rieske_2Fe-2S"/>
</dbReference>
<gene>
    <name evidence="8" type="ORF">HNR61_005407</name>
</gene>
<dbReference type="InterPro" id="IPR001663">
    <property type="entry name" value="Rng_hydr_dOase-A"/>
</dbReference>
<protein>
    <submittedName>
        <fullName evidence="8">Phenylpropionate dioxygenase-like ring-hydroxylating dioxygenase large terminal subunit</fullName>
    </submittedName>
</protein>
<dbReference type="PANTHER" id="PTHR43756">
    <property type="entry name" value="CHOLINE MONOOXYGENASE, CHLOROPLASTIC"/>
    <property type="match status" value="1"/>
</dbReference>
<dbReference type="GO" id="GO:0016705">
    <property type="term" value="F:oxidoreductase activity, acting on paired donors, with incorporation or reduction of molecular oxygen"/>
    <property type="evidence" value="ECO:0007669"/>
    <property type="project" value="UniProtKB-ARBA"/>
</dbReference>
<evidence type="ECO:0000256" key="2">
    <source>
        <dbReference type="ARBA" id="ARBA00022714"/>
    </source>
</evidence>
<keyword evidence="9" id="KW-1185">Reference proteome</keyword>
<dbReference type="AlphaFoldDB" id="A0A7W3LT25"/>
<keyword evidence="6" id="KW-0411">Iron-sulfur</keyword>
<keyword evidence="8" id="KW-0223">Dioxygenase</keyword>
<dbReference type="Pfam" id="PF00355">
    <property type="entry name" value="Rieske"/>
    <property type="match status" value="1"/>
</dbReference>
<evidence type="ECO:0000313" key="9">
    <source>
        <dbReference type="Proteomes" id="UP000572680"/>
    </source>
</evidence>
<dbReference type="EMBL" id="JACJIA010000007">
    <property type="protein sequence ID" value="MBA8953754.1"/>
    <property type="molecule type" value="Genomic_DNA"/>
</dbReference>
<evidence type="ECO:0000256" key="5">
    <source>
        <dbReference type="ARBA" id="ARBA00023004"/>
    </source>
</evidence>
<proteinExistence type="predicted"/>
<keyword evidence="3" id="KW-0479">Metal-binding</keyword>
<dbReference type="InterPro" id="IPR036922">
    <property type="entry name" value="Rieske_2Fe-2S_sf"/>
</dbReference>
<keyword evidence="2" id="KW-0001">2Fe-2S</keyword>
<evidence type="ECO:0000256" key="6">
    <source>
        <dbReference type="ARBA" id="ARBA00023014"/>
    </source>
</evidence>
<dbReference type="Proteomes" id="UP000572680">
    <property type="component" value="Unassembled WGS sequence"/>
</dbReference>
<dbReference type="PANTHER" id="PTHR43756:SF5">
    <property type="entry name" value="CHOLINE MONOOXYGENASE, CHLOROPLASTIC"/>
    <property type="match status" value="1"/>
</dbReference>
<dbReference type="GO" id="GO:0051213">
    <property type="term" value="F:dioxygenase activity"/>
    <property type="evidence" value="ECO:0007669"/>
    <property type="project" value="UniProtKB-KW"/>
</dbReference>
<dbReference type="CDD" id="cd03469">
    <property type="entry name" value="Rieske_RO_Alpha_N"/>
    <property type="match status" value="1"/>
</dbReference>
<evidence type="ECO:0000256" key="1">
    <source>
        <dbReference type="ARBA" id="ARBA00001962"/>
    </source>
</evidence>